<dbReference type="GO" id="GO:0016020">
    <property type="term" value="C:membrane"/>
    <property type="evidence" value="ECO:0007669"/>
    <property type="project" value="UniProtKB-SubCell"/>
</dbReference>
<dbReference type="EMBL" id="JASWJB010000008">
    <property type="protein sequence ID" value="KAK2616259.1"/>
    <property type="molecule type" value="Genomic_DNA"/>
</dbReference>
<evidence type="ECO:0000256" key="2">
    <source>
        <dbReference type="ARBA" id="ARBA00006012"/>
    </source>
</evidence>
<sequence>MSDQPHGQAKVGPPPDPSRTNTTTQPPPQPTTTTSTTTQRDADDTSNDGYWGDTYADGPVSQRGARQDFDELRRELTRRSTTASAAQQTKSRGSAISRIFSGRGATGDVEKQTSAADADSEATAQAEGFELEQFIREGHLEKRNPDNGESTKKVGVLFKNLTVKGVGATAVSVRTLPQAIAGTFGPDLYNHLSSWIPLLNFRSAGKPRELLRDFTGVIRPGEMMLVLGRPGSGCSTFLKVIANNRGSFQAVEGDVVYGGIPSSKMDKRFRGEAVYNAEDDQHMPSLTVGQTLKFSLLTKTKKNARGNIDLIVNSFLKMFAMSHTKDTLVGDAYTRGVSGGERKRVSIAETLATKSTVTCWDNSTRGLDASTAFNYAKSLRIMTDVSDRTTLTTLYQAGEGIYDLMDKVLVIDEGRMLYQGPANEAKQYFFDLGFYCPPRQTTADFLTSLCDVNARQFRDGFEDRCPKTAEELEKAFRQSRAYQVVLDDVNGFEKHINDTGHSDAQTFVDSVRDAKSRTVMKQSVYTVSLWKQVLACTRREFWLIWGDKTSLYTKFFVIISNGLIVGSLFYNTPSDTSGAFLRGGVAFFSILFLGWLQLSELMKAVSGRAIIERHSDYAFYRPSAVSLARVLADLPMLIVEVIIFGLIMYFITGLDVTASKFFIYLLFVYVTTICLTALYRMFAAVSPTMDDAVRFSGIALNLLIVYTGYTLAKPTLLNDKIWFGWLYYVNPISYAFEAVLTNEFGGRTMDCAPLQLIPQGPGISPQNQGCAIAGSQPGSPQVTGDGYLSSQFEYSRSNLWRNFGILLAFTAGYIALTVWATEKLSFTGGGSGAMVFKSSKNPKLAAKTQNKTDEEHTQSDEITAAAIDRQRTPDEILEAFNRSDQIFTWENINYTVPTPAGPKKLLNDINGYAKPGVLVALMGASGAGKTTLLNTLSQRQTVGVVEGSMLVDGKGLMSDFQRRTGFVEQMDLHEGSATVREALEFSALLRQSRDVPREEKLEYVDKVIDLLELNDIQDAIVGSLGVEPKKRLTIGVELAAKPSLLLFLDEPTSGLDSQAAYSIIRFLRKLCASGQAIVCTIHQPSSELIEQFDKILALNPGGNIFYFGPVGHNGQAVVDYFGARGAQCPEGKNIAEFLIETGARASDREHWNEQWRQSNENKALIEEIQQIKQQRSQETAASQEVVLSHEFAAPVSLQIKLLTKRMFINQWRQPSYIYGKFFTSVIVGIFNGFTFWKLGDSVNDMQSRMFTSFLILLIPPTVLNAILPKFYMDRALWEAREYPSRIYGWVAFCTSSILSEIPGSLLAGVLYWVLWYWPTGLPTDSLTSGYVFLMTVLFFLFQSSWGQWICAWAPSFTVISNVLPFFLVMFSLFNGVVVPYEQLNVFWRYWLYYLNPSTYWISGVLATTLEHQTVNCANNEAAYFNPPSGQTCRDFAMDFVTAAGRGYLMNPNDTANCGYCPYSSGVQYLAGLSIEPSQKWRDLGIFIVFCVSNWMLIYFFIYFVRVRRYTFGLGYLFKFL</sequence>
<dbReference type="InterPro" id="IPR003439">
    <property type="entry name" value="ABC_transporter-like_ATP-bd"/>
</dbReference>
<dbReference type="InterPro" id="IPR017871">
    <property type="entry name" value="ABC_transporter-like_CS"/>
</dbReference>
<evidence type="ECO:0000313" key="13">
    <source>
        <dbReference type="Proteomes" id="UP001251528"/>
    </source>
</evidence>
<dbReference type="Pfam" id="PF00005">
    <property type="entry name" value="ABC_tran"/>
    <property type="match status" value="2"/>
</dbReference>
<evidence type="ECO:0000256" key="10">
    <source>
        <dbReference type="SAM" id="Phobius"/>
    </source>
</evidence>
<dbReference type="InterPro" id="IPR034003">
    <property type="entry name" value="ABCG_PDR_2"/>
</dbReference>
<dbReference type="PROSITE" id="PS00211">
    <property type="entry name" value="ABC_TRANSPORTER_1"/>
    <property type="match status" value="1"/>
</dbReference>
<dbReference type="SUPFAM" id="SSF52540">
    <property type="entry name" value="P-loop containing nucleoside triphosphate hydrolases"/>
    <property type="match status" value="2"/>
</dbReference>
<feature type="compositionally biased region" description="Low complexity" evidence="9">
    <location>
        <begin position="112"/>
        <end position="124"/>
    </location>
</feature>
<feature type="transmembrane region" description="Helical" evidence="10">
    <location>
        <begin position="692"/>
        <end position="712"/>
    </location>
</feature>
<feature type="transmembrane region" description="Helical" evidence="10">
    <location>
        <begin position="579"/>
        <end position="598"/>
    </location>
</feature>
<feature type="transmembrane region" description="Helical" evidence="10">
    <location>
        <begin position="799"/>
        <end position="820"/>
    </location>
</feature>
<evidence type="ECO:0000259" key="11">
    <source>
        <dbReference type="PROSITE" id="PS50893"/>
    </source>
</evidence>
<keyword evidence="3" id="KW-0813">Transport</keyword>
<proteinExistence type="inferred from homology"/>
<evidence type="ECO:0000256" key="1">
    <source>
        <dbReference type="ARBA" id="ARBA00004141"/>
    </source>
</evidence>
<gene>
    <name evidence="12" type="primary">SNQ2_1</name>
    <name evidence="12" type="ORF">QQS21_000894</name>
</gene>
<feature type="region of interest" description="Disordered" evidence="9">
    <location>
        <begin position="1"/>
        <end position="124"/>
    </location>
</feature>
<feature type="transmembrane region" description="Helical" evidence="10">
    <location>
        <begin position="551"/>
        <end position="573"/>
    </location>
</feature>
<evidence type="ECO:0000313" key="12">
    <source>
        <dbReference type="EMBL" id="KAK2616259.1"/>
    </source>
</evidence>
<dbReference type="InterPro" id="IPR029481">
    <property type="entry name" value="ABC_trans_N"/>
</dbReference>
<dbReference type="InterPro" id="IPR010929">
    <property type="entry name" value="PDR_CDR_ABC"/>
</dbReference>
<evidence type="ECO:0000256" key="7">
    <source>
        <dbReference type="ARBA" id="ARBA00022989"/>
    </source>
</evidence>
<dbReference type="Pfam" id="PF14510">
    <property type="entry name" value="ABC_trans_N"/>
    <property type="match status" value="1"/>
</dbReference>
<dbReference type="CDD" id="cd03233">
    <property type="entry name" value="ABCG_PDR_domain1"/>
    <property type="match status" value="1"/>
</dbReference>
<dbReference type="InterPro" id="IPR034001">
    <property type="entry name" value="ABCG_PDR_1"/>
</dbReference>
<dbReference type="SMART" id="SM00382">
    <property type="entry name" value="AAA"/>
    <property type="match status" value="2"/>
</dbReference>
<keyword evidence="13" id="KW-1185">Reference proteome</keyword>
<evidence type="ECO:0000256" key="8">
    <source>
        <dbReference type="ARBA" id="ARBA00023136"/>
    </source>
</evidence>
<reference evidence="12" key="1">
    <citation type="submission" date="2023-06" db="EMBL/GenBank/DDBJ databases">
        <title>Conoideocrella luteorostrata (Hypocreales: Clavicipitaceae), a potential biocontrol fungus for elongate hemlock scale in United States Christmas tree production areas.</title>
        <authorList>
            <person name="Barrett H."/>
            <person name="Lovett B."/>
            <person name="Macias A.M."/>
            <person name="Stajich J.E."/>
            <person name="Kasson M.T."/>
        </authorList>
    </citation>
    <scope>NUCLEOTIDE SEQUENCE</scope>
    <source>
        <strain evidence="12">ARSEF 14590</strain>
    </source>
</reference>
<dbReference type="CDD" id="cd03232">
    <property type="entry name" value="ABCG_PDR_domain2"/>
    <property type="match status" value="1"/>
</dbReference>
<evidence type="ECO:0000256" key="6">
    <source>
        <dbReference type="ARBA" id="ARBA00022840"/>
    </source>
</evidence>
<dbReference type="PROSITE" id="PS50893">
    <property type="entry name" value="ABC_TRANSPORTER_2"/>
    <property type="match status" value="2"/>
</dbReference>
<keyword evidence="8 10" id="KW-0472">Membrane</keyword>
<feature type="transmembrane region" description="Helical" evidence="10">
    <location>
        <begin position="1362"/>
        <end position="1380"/>
    </location>
</feature>
<feature type="transmembrane region" description="Helical" evidence="10">
    <location>
        <begin position="1287"/>
        <end position="1317"/>
    </location>
</feature>
<dbReference type="InterPro" id="IPR027417">
    <property type="entry name" value="P-loop_NTPase"/>
</dbReference>
<dbReference type="GO" id="GO:0016887">
    <property type="term" value="F:ATP hydrolysis activity"/>
    <property type="evidence" value="ECO:0007669"/>
    <property type="project" value="InterPro"/>
</dbReference>
<keyword evidence="6 12" id="KW-0067">ATP-binding</keyword>
<protein>
    <submittedName>
        <fullName evidence="12">ATP-binding cassette transporter snq2</fullName>
    </submittedName>
</protein>
<feature type="transmembrane region" description="Helical" evidence="10">
    <location>
        <begin position="661"/>
        <end position="680"/>
    </location>
</feature>
<organism evidence="12 13">
    <name type="scientific">Conoideocrella luteorostrata</name>
    <dbReference type="NCBI Taxonomy" id="1105319"/>
    <lineage>
        <taxon>Eukaryota</taxon>
        <taxon>Fungi</taxon>
        <taxon>Dikarya</taxon>
        <taxon>Ascomycota</taxon>
        <taxon>Pezizomycotina</taxon>
        <taxon>Sordariomycetes</taxon>
        <taxon>Hypocreomycetidae</taxon>
        <taxon>Hypocreales</taxon>
        <taxon>Clavicipitaceae</taxon>
        <taxon>Conoideocrella</taxon>
    </lineage>
</organism>
<feature type="transmembrane region" description="Helical" evidence="10">
    <location>
        <begin position="1483"/>
        <end position="1504"/>
    </location>
</feature>
<feature type="compositionally biased region" description="Basic and acidic residues" evidence="9">
    <location>
        <begin position="65"/>
        <end position="78"/>
    </location>
</feature>
<evidence type="ECO:0000256" key="4">
    <source>
        <dbReference type="ARBA" id="ARBA00022692"/>
    </source>
</evidence>
<evidence type="ECO:0000256" key="3">
    <source>
        <dbReference type="ARBA" id="ARBA00022448"/>
    </source>
</evidence>
<evidence type="ECO:0000256" key="5">
    <source>
        <dbReference type="ARBA" id="ARBA00022741"/>
    </source>
</evidence>
<evidence type="ECO:0000256" key="9">
    <source>
        <dbReference type="SAM" id="MobiDB-lite"/>
    </source>
</evidence>
<feature type="transmembrane region" description="Helical" evidence="10">
    <location>
        <begin position="1329"/>
        <end position="1350"/>
    </location>
</feature>
<dbReference type="InterPro" id="IPR013525">
    <property type="entry name" value="ABC2_TM"/>
</dbReference>
<dbReference type="Pfam" id="PF06422">
    <property type="entry name" value="PDR_CDR"/>
    <property type="match status" value="1"/>
</dbReference>
<feature type="compositionally biased region" description="Low complexity" evidence="9">
    <location>
        <begin position="79"/>
        <end position="89"/>
    </location>
</feature>
<dbReference type="PANTHER" id="PTHR19241">
    <property type="entry name" value="ATP-BINDING CASSETTE TRANSPORTER"/>
    <property type="match status" value="1"/>
</dbReference>
<keyword evidence="5" id="KW-0547">Nucleotide-binding</keyword>
<comment type="caution">
    <text evidence="12">The sequence shown here is derived from an EMBL/GenBank/DDBJ whole genome shotgun (WGS) entry which is preliminary data.</text>
</comment>
<comment type="subcellular location">
    <subcellularLocation>
        <location evidence="1">Membrane</location>
        <topology evidence="1">Multi-pass membrane protein</topology>
    </subcellularLocation>
</comment>
<dbReference type="InterPro" id="IPR003593">
    <property type="entry name" value="AAA+_ATPase"/>
</dbReference>
<dbReference type="GO" id="GO:0005524">
    <property type="term" value="F:ATP binding"/>
    <property type="evidence" value="ECO:0007669"/>
    <property type="project" value="UniProtKB-KW"/>
</dbReference>
<accession>A0AAJ0D1C7</accession>
<dbReference type="Gene3D" id="3.40.50.300">
    <property type="entry name" value="P-loop containing nucleotide triphosphate hydrolases"/>
    <property type="match status" value="2"/>
</dbReference>
<feature type="domain" description="ABC transporter" evidence="11">
    <location>
        <begin position="887"/>
        <end position="1125"/>
    </location>
</feature>
<keyword evidence="7 10" id="KW-1133">Transmembrane helix</keyword>
<feature type="transmembrane region" description="Helical" evidence="10">
    <location>
        <begin position="630"/>
        <end position="649"/>
    </location>
</feature>
<name>A0AAJ0D1C7_9HYPO</name>
<dbReference type="Proteomes" id="UP001251528">
    <property type="component" value="Unassembled WGS sequence"/>
</dbReference>
<feature type="domain" description="ABC transporter" evidence="11">
    <location>
        <begin position="196"/>
        <end position="438"/>
    </location>
</feature>
<feature type="transmembrane region" description="Helical" evidence="10">
    <location>
        <begin position="1248"/>
        <end position="1267"/>
    </location>
</feature>
<dbReference type="GO" id="GO:0140359">
    <property type="term" value="F:ABC-type transporter activity"/>
    <property type="evidence" value="ECO:0007669"/>
    <property type="project" value="InterPro"/>
</dbReference>
<comment type="similarity">
    <text evidence="2">Belongs to the ABC transporter superfamily. ABCG family. PDR (TC 3.A.1.205) subfamily.</text>
</comment>
<feature type="transmembrane region" description="Helical" evidence="10">
    <location>
        <begin position="1215"/>
        <end position="1236"/>
    </location>
</feature>
<dbReference type="Pfam" id="PF01061">
    <property type="entry name" value="ABC2_membrane"/>
    <property type="match status" value="2"/>
</dbReference>
<dbReference type="FunFam" id="3.40.50.300:FF:000054">
    <property type="entry name" value="ABC multidrug transporter atrF"/>
    <property type="match status" value="1"/>
</dbReference>
<keyword evidence="4 10" id="KW-0812">Transmembrane</keyword>